<dbReference type="Proteomes" id="UP000003042">
    <property type="component" value="Unassembled WGS sequence"/>
</dbReference>
<organism evidence="1 2">
    <name type="scientific">Escherichia albertii (strain TW07627)</name>
    <dbReference type="NCBI Taxonomy" id="502347"/>
    <lineage>
        <taxon>Bacteria</taxon>
        <taxon>Pseudomonadati</taxon>
        <taxon>Pseudomonadota</taxon>
        <taxon>Gammaproteobacteria</taxon>
        <taxon>Enterobacterales</taxon>
        <taxon>Enterobacteriaceae</taxon>
        <taxon>Escherichia</taxon>
    </lineage>
</organism>
<dbReference type="AlphaFoldDB" id="A0ABC9NPV2"/>
<dbReference type="EMBL" id="ABKX01000004">
    <property type="protein sequence ID" value="EDS92204.1"/>
    <property type="molecule type" value="Genomic_DNA"/>
</dbReference>
<reference evidence="1 2" key="1">
    <citation type="submission" date="2008-02" db="EMBL/GenBank/DDBJ databases">
        <title>Annotation of Escherichia albertii TW07627.</title>
        <authorList>
            <person name="Sutton G."/>
            <person name="Whittam T.S."/>
            <person name="Sebastian Y."/>
        </authorList>
    </citation>
    <scope>NUCLEOTIDE SEQUENCE [LARGE SCALE GENOMIC DNA]</scope>
    <source>
        <strain evidence="1 2">TW07627</strain>
    </source>
</reference>
<proteinExistence type="predicted"/>
<comment type="caution">
    <text evidence="1">The sequence shown here is derived from an EMBL/GenBank/DDBJ whole genome shotgun (WGS) entry which is preliminary data.</text>
</comment>
<name>A0ABC9NPV2_ESCAT</name>
<accession>A0ABC9NPV2</accession>
<sequence>MNTEGEILTDHYPASYALIGYGDWQPARCGMSALSGL</sequence>
<gene>
    <name evidence="1" type="ORF">ESCAB7627_0274</name>
</gene>
<evidence type="ECO:0000313" key="2">
    <source>
        <dbReference type="Proteomes" id="UP000003042"/>
    </source>
</evidence>
<evidence type="ECO:0000313" key="1">
    <source>
        <dbReference type="EMBL" id="EDS92204.1"/>
    </source>
</evidence>
<protein>
    <submittedName>
        <fullName evidence="1">Uncharacterized protein</fullName>
    </submittedName>
</protein>